<name>A0A7W8NFH3_9DEIO</name>
<sequence length="217" mass="23430">MKRWWLLGLALFSLANAGGGHRTPVTVTLQGANCTPALGTVTFGMTFDAAASAQMADIFASDQAARSGPGAIDWETVAREDRERREQTLKLLQSGRLSTPADFVGAAFLFQHGDCPAAYELASKLAAQAIAAGERPGSSPHPIARWIYAATYDRWQRSLGQPQKYGTQYLRVGEGCNYRLEPYDPATTDAERAAYGVPPLEEALAQAEQFTAECASR</sequence>
<dbReference type="RefSeq" id="WP_184133085.1">
    <property type="nucleotide sequence ID" value="NZ_JACHFL010000006.1"/>
</dbReference>
<dbReference type="EMBL" id="JACHFL010000006">
    <property type="protein sequence ID" value="MBB5363705.1"/>
    <property type="molecule type" value="Genomic_DNA"/>
</dbReference>
<keyword evidence="3" id="KW-1185">Reference proteome</keyword>
<evidence type="ECO:0000313" key="2">
    <source>
        <dbReference type="EMBL" id="MBB5363705.1"/>
    </source>
</evidence>
<evidence type="ECO:0000313" key="3">
    <source>
        <dbReference type="Proteomes" id="UP000552709"/>
    </source>
</evidence>
<feature type="signal peptide" evidence="1">
    <location>
        <begin position="1"/>
        <end position="17"/>
    </location>
</feature>
<protein>
    <submittedName>
        <fullName evidence="2">Uncharacterized protein</fullName>
    </submittedName>
</protein>
<organism evidence="2 3">
    <name type="scientific">Deinococcus humi</name>
    <dbReference type="NCBI Taxonomy" id="662880"/>
    <lineage>
        <taxon>Bacteria</taxon>
        <taxon>Thermotogati</taxon>
        <taxon>Deinococcota</taxon>
        <taxon>Deinococci</taxon>
        <taxon>Deinococcales</taxon>
        <taxon>Deinococcaceae</taxon>
        <taxon>Deinococcus</taxon>
    </lineage>
</organism>
<gene>
    <name evidence="2" type="ORF">HNQ08_002811</name>
</gene>
<dbReference type="AlphaFoldDB" id="A0A7W8NFH3"/>
<comment type="caution">
    <text evidence="2">The sequence shown here is derived from an EMBL/GenBank/DDBJ whole genome shotgun (WGS) entry which is preliminary data.</text>
</comment>
<dbReference type="Proteomes" id="UP000552709">
    <property type="component" value="Unassembled WGS sequence"/>
</dbReference>
<evidence type="ECO:0000256" key="1">
    <source>
        <dbReference type="SAM" id="SignalP"/>
    </source>
</evidence>
<proteinExistence type="predicted"/>
<reference evidence="2 3" key="1">
    <citation type="submission" date="2020-08" db="EMBL/GenBank/DDBJ databases">
        <title>Genomic Encyclopedia of Type Strains, Phase IV (KMG-IV): sequencing the most valuable type-strain genomes for metagenomic binning, comparative biology and taxonomic classification.</title>
        <authorList>
            <person name="Goeker M."/>
        </authorList>
    </citation>
    <scope>NUCLEOTIDE SEQUENCE [LARGE SCALE GENOMIC DNA]</scope>
    <source>
        <strain evidence="2 3">DSM 27939</strain>
    </source>
</reference>
<feature type="chain" id="PRO_5030646862" evidence="1">
    <location>
        <begin position="18"/>
        <end position="217"/>
    </location>
</feature>
<keyword evidence="1" id="KW-0732">Signal</keyword>
<accession>A0A7W8NFH3</accession>